<dbReference type="SMART" id="SM00382">
    <property type="entry name" value="AAA"/>
    <property type="match status" value="1"/>
</dbReference>
<dbReference type="Pfam" id="PF07726">
    <property type="entry name" value="AAA_3"/>
    <property type="match status" value="1"/>
</dbReference>
<keyword evidence="3" id="KW-1185">Reference proteome</keyword>
<dbReference type="CDD" id="cd00009">
    <property type="entry name" value="AAA"/>
    <property type="match status" value="1"/>
</dbReference>
<gene>
    <name evidence="2" type="ORF">I6J18_22640</name>
</gene>
<dbReference type="InterPro" id="IPR011703">
    <property type="entry name" value="ATPase_AAA-3"/>
</dbReference>
<reference evidence="2 3" key="1">
    <citation type="submission" date="2021-01" db="EMBL/GenBank/DDBJ databases">
        <title>FDA dAtabase for Regulatory Grade micrObial Sequences (FDA-ARGOS): Supporting development and validation of Infectious Disease Dx tests.</title>
        <authorList>
            <person name="Nelson B."/>
            <person name="Plummer A."/>
            <person name="Tallon L."/>
            <person name="Sadzewicz L."/>
            <person name="Zhao X."/>
            <person name="Boylan J."/>
            <person name="Ott S."/>
            <person name="Bowen H."/>
            <person name="Vavikolanu K."/>
            <person name="Mehta A."/>
            <person name="Aluvathingal J."/>
            <person name="Nadendla S."/>
            <person name="Myers T."/>
            <person name="Yan Y."/>
            <person name="Sichtig H."/>
        </authorList>
    </citation>
    <scope>NUCLEOTIDE SEQUENCE [LARGE SCALE GENOMIC DNA]</scope>
    <source>
        <strain evidence="2 3">FDAARGOS_1161</strain>
    </source>
</reference>
<dbReference type="GO" id="GO:0005524">
    <property type="term" value="F:ATP binding"/>
    <property type="evidence" value="ECO:0007669"/>
    <property type="project" value="InterPro"/>
</dbReference>
<name>A0A974NME8_PERPY</name>
<dbReference type="PANTHER" id="PTHR42759">
    <property type="entry name" value="MOXR FAMILY PROTEIN"/>
    <property type="match status" value="1"/>
</dbReference>
<dbReference type="PANTHER" id="PTHR42759:SF5">
    <property type="entry name" value="METHANOL DEHYDROGENASE REGULATOR"/>
    <property type="match status" value="1"/>
</dbReference>
<dbReference type="Proteomes" id="UP000595254">
    <property type="component" value="Chromosome"/>
</dbReference>
<dbReference type="InterPro" id="IPR041628">
    <property type="entry name" value="ChlI/MoxR_AAA_lid"/>
</dbReference>
<dbReference type="InterPro" id="IPR050764">
    <property type="entry name" value="CbbQ/NirQ/NorQ/GpvN"/>
</dbReference>
<dbReference type="InterPro" id="IPR027417">
    <property type="entry name" value="P-loop_NTPase"/>
</dbReference>
<evidence type="ECO:0000313" key="2">
    <source>
        <dbReference type="EMBL" id="QQT00330.1"/>
    </source>
</evidence>
<evidence type="ECO:0000259" key="1">
    <source>
        <dbReference type="SMART" id="SM00382"/>
    </source>
</evidence>
<dbReference type="RefSeq" id="WP_040372710.1">
    <property type="nucleotide sequence ID" value="NZ_CP068053.1"/>
</dbReference>
<dbReference type="SUPFAM" id="SSF52540">
    <property type="entry name" value="P-loop containing nucleoside triphosphate hydrolases"/>
    <property type="match status" value="1"/>
</dbReference>
<dbReference type="Pfam" id="PF17863">
    <property type="entry name" value="AAA_lid_2"/>
    <property type="match status" value="1"/>
</dbReference>
<sequence>MESLQKLKKNIQKVFVGNETAIELLIESVLCSGHVLLEDVPGTGKTLLAKSLAKSMAGQFSRIQCTPDVLPSDITGIEYFNPKSNDFEKRLGPVYTNILLADEINRALPRTQSSLLEAMEERQITLDRETIKLPSPFIVIATQNPLESQGTFPLPDAQLDRFFMSIPLGYPSQEEERTIIRRFREHQPLDTLSVCITLEELIDLQVETKRILVSEPVEDYILQLTAATRSSKYCETGLSPRASLALLKASQAKALYMGRSYCIPEDVQFVFPAIASHRITITMEGALTAGRREITEQILHEVDVPVEISR</sequence>
<feature type="domain" description="AAA+ ATPase" evidence="1">
    <location>
        <begin position="31"/>
        <end position="172"/>
    </location>
</feature>
<dbReference type="EMBL" id="CP068053">
    <property type="protein sequence ID" value="QQT00330.1"/>
    <property type="molecule type" value="Genomic_DNA"/>
</dbReference>
<dbReference type="InterPro" id="IPR003593">
    <property type="entry name" value="AAA+_ATPase"/>
</dbReference>
<dbReference type="Gene3D" id="1.10.8.80">
    <property type="entry name" value="Magnesium chelatase subunit I, C-Terminal domain"/>
    <property type="match status" value="1"/>
</dbReference>
<dbReference type="AlphaFoldDB" id="A0A974NME8"/>
<organism evidence="2 3">
    <name type="scientific">Peribacillus psychrosaccharolyticus</name>
    <name type="common">Bacillus psychrosaccharolyticus</name>
    <dbReference type="NCBI Taxonomy" id="1407"/>
    <lineage>
        <taxon>Bacteria</taxon>
        <taxon>Bacillati</taxon>
        <taxon>Bacillota</taxon>
        <taxon>Bacilli</taxon>
        <taxon>Bacillales</taxon>
        <taxon>Bacillaceae</taxon>
        <taxon>Peribacillus</taxon>
    </lineage>
</organism>
<dbReference type="PIRSF" id="PIRSF002849">
    <property type="entry name" value="AAA_ATPase_chaperone_MoxR_prd"/>
    <property type="match status" value="1"/>
</dbReference>
<evidence type="ECO:0000313" key="3">
    <source>
        <dbReference type="Proteomes" id="UP000595254"/>
    </source>
</evidence>
<protein>
    <submittedName>
        <fullName evidence="2">MoxR family ATPase</fullName>
    </submittedName>
</protein>
<proteinExistence type="predicted"/>
<dbReference type="KEGG" id="ppsr:I6J18_22640"/>
<dbReference type="GO" id="GO:0016887">
    <property type="term" value="F:ATP hydrolysis activity"/>
    <property type="evidence" value="ECO:0007669"/>
    <property type="project" value="InterPro"/>
</dbReference>
<accession>A0A974NME8</accession>
<dbReference type="Gene3D" id="3.40.50.300">
    <property type="entry name" value="P-loop containing nucleotide triphosphate hydrolases"/>
    <property type="match status" value="1"/>
</dbReference>